<dbReference type="Proteomes" id="UP001652660">
    <property type="component" value="Chromosome 1e"/>
</dbReference>
<sequence>MKRSSLVSSKGRSLRRENGKTNNEEVVVIEWEVRPGGLLVQKRGAGPVSSAGPMIKIKVSHDSYHHDVTVPSQSTFGDLKRILASKTGLEPMVQRLLFRGKEKDDDECLHIAGVEDTSKIILLEDPASKERKFEEMRKHQDPNKAYEAVANVRAEVDKLSDKVVDLEKAVQSGNDIAEKEFVVLTELLMIQLLKLDSIEAYGKAREQRRIEVHRVQSFVDKLDNLKARNSIPFSNCGNASFVTAKWETFHSGFGSLTAPKPFHHSPKVFEDWESFD</sequence>
<reference evidence="5" key="2">
    <citation type="submission" date="2025-08" db="UniProtKB">
        <authorList>
            <consortium name="RefSeq"/>
        </authorList>
    </citation>
    <scope>IDENTIFICATION</scope>
    <source>
        <tissue evidence="5">Leaves</tissue>
    </source>
</reference>
<dbReference type="Pfam" id="PF02179">
    <property type="entry name" value="BAG"/>
    <property type="match status" value="1"/>
</dbReference>
<dbReference type="InterPro" id="IPR039773">
    <property type="entry name" value="BAG_chaperone_regulator"/>
</dbReference>
<dbReference type="AlphaFoldDB" id="A0A6P6UIU3"/>
<dbReference type="PROSITE" id="PS50053">
    <property type="entry name" value="UBIQUITIN_2"/>
    <property type="match status" value="1"/>
</dbReference>
<gene>
    <name evidence="5" type="primary">LOC113711424</name>
</gene>
<dbReference type="GO" id="GO:0051087">
    <property type="term" value="F:protein-folding chaperone binding"/>
    <property type="evidence" value="ECO:0007669"/>
    <property type="project" value="InterPro"/>
</dbReference>
<dbReference type="GO" id="GO:0050821">
    <property type="term" value="P:protein stabilization"/>
    <property type="evidence" value="ECO:0007669"/>
    <property type="project" value="TreeGrafter"/>
</dbReference>
<evidence type="ECO:0000259" key="2">
    <source>
        <dbReference type="PROSITE" id="PS50053"/>
    </source>
</evidence>
<evidence type="ECO:0000313" key="5">
    <source>
        <dbReference type="RefSeq" id="XP_027090393.1"/>
    </source>
</evidence>
<dbReference type="GO" id="GO:0000774">
    <property type="term" value="F:adenyl-nucleotide exchange factor activity"/>
    <property type="evidence" value="ECO:0007669"/>
    <property type="project" value="TreeGrafter"/>
</dbReference>
<keyword evidence="4" id="KW-1185">Reference proteome</keyword>
<dbReference type="OrthoDB" id="417450at2759"/>
<protein>
    <submittedName>
        <fullName evidence="5">BAG family molecular chaperone regulator 4-like</fullName>
    </submittedName>
</protein>
<dbReference type="SMART" id="SM00213">
    <property type="entry name" value="UBQ"/>
    <property type="match status" value="1"/>
</dbReference>
<accession>A0A6P6UIU3</accession>
<feature type="domain" description="BAG" evidence="3">
    <location>
        <begin position="145"/>
        <end position="226"/>
    </location>
</feature>
<dbReference type="RefSeq" id="XP_027090393.1">
    <property type="nucleotide sequence ID" value="XM_027234592.2"/>
</dbReference>
<reference evidence="4" key="1">
    <citation type="journal article" date="2025" name="Foods">
        <title>Unveiling the Microbial Signatures of Arabica Coffee Cherries: Insights into Ripeness Specific Diversity, Functional Traits, and Implications for Quality and Safety.</title>
        <authorList>
            <consortium name="RefSeq"/>
            <person name="Tenea G.N."/>
            <person name="Cifuentes V."/>
            <person name="Reyes P."/>
            <person name="Cevallos-Vallejos M."/>
        </authorList>
    </citation>
    <scope>NUCLEOTIDE SEQUENCE [LARGE SCALE GENOMIC DNA]</scope>
</reference>
<dbReference type="GeneID" id="113711424"/>
<dbReference type="PANTHER" id="PTHR12329">
    <property type="entry name" value="BCL2-ASSOCIATED ATHANOGENE"/>
    <property type="match status" value="1"/>
</dbReference>
<organism evidence="4 5">
    <name type="scientific">Coffea arabica</name>
    <name type="common">Arabian coffee</name>
    <dbReference type="NCBI Taxonomy" id="13443"/>
    <lineage>
        <taxon>Eukaryota</taxon>
        <taxon>Viridiplantae</taxon>
        <taxon>Streptophyta</taxon>
        <taxon>Embryophyta</taxon>
        <taxon>Tracheophyta</taxon>
        <taxon>Spermatophyta</taxon>
        <taxon>Magnoliopsida</taxon>
        <taxon>eudicotyledons</taxon>
        <taxon>Gunneridae</taxon>
        <taxon>Pentapetalae</taxon>
        <taxon>asterids</taxon>
        <taxon>lamiids</taxon>
        <taxon>Gentianales</taxon>
        <taxon>Rubiaceae</taxon>
        <taxon>Ixoroideae</taxon>
        <taxon>Gardenieae complex</taxon>
        <taxon>Bertiereae - Coffeeae clade</taxon>
        <taxon>Coffeeae</taxon>
        <taxon>Coffea</taxon>
    </lineage>
</organism>
<dbReference type="SMART" id="SM00264">
    <property type="entry name" value="BAG"/>
    <property type="match status" value="1"/>
</dbReference>
<dbReference type="InterPro" id="IPR003103">
    <property type="entry name" value="BAG_domain"/>
</dbReference>
<dbReference type="Gene3D" id="3.10.20.90">
    <property type="entry name" value="Phosphatidylinositol 3-kinase Catalytic Subunit, Chain A, domain 1"/>
    <property type="match status" value="1"/>
</dbReference>
<name>A0A6P6UIU3_COFAR</name>
<dbReference type="InterPro" id="IPR000626">
    <property type="entry name" value="Ubiquitin-like_dom"/>
</dbReference>
<dbReference type="PANTHER" id="PTHR12329:SF16">
    <property type="entry name" value="BAG FAMILY MOLECULAR CHAPERONE REGULATOR 1"/>
    <property type="match status" value="1"/>
</dbReference>
<proteinExistence type="predicted"/>
<dbReference type="PROSITE" id="PS51035">
    <property type="entry name" value="BAG"/>
    <property type="match status" value="1"/>
</dbReference>
<dbReference type="SUPFAM" id="SSF54236">
    <property type="entry name" value="Ubiquitin-like"/>
    <property type="match status" value="1"/>
</dbReference>
<feature type="domain" description="Ubiquitin-like" evidence="2">
    <location>
        <begin position="55"/>
        <end position="123"/>
    </location>
</feature>
<dbReference type="Gene3D" id="1.20.58.120">
    <property type="entry name" value="BAG domain"/>
    <property type="match status" value="1"/>
</dbReference>
<keyword evidence="1" id="KW-0143">Chaperone</keyword>
<evidence type="ECO:0000313" key="4">
    <source>
        <dbReference type="Proteomes" id="UP001652660"/>
    </source>
</evidence>
<evidence type="ECO:0000256" key="1">
    <source>
        <dbReference type="ARBA" id="ARBA00023186"/>
    </source>
</evidence>
<evidence type="ECO:0000259" key="3">
    <source>
        <dbReference type="PROSITE" id="PS51035"/>
    </source>
</evidence>
<dbReference type="Pfam" id="PF00240">
    <property type="entry name" value="ubiquitin"/>
    <property type="match status" value="1"/>
</dbReference>
<dbReference type="InterPro" id="IPR029071">
    <property type="entry name" value="Ubiquitin-like_domsf"/>
</dbReference>
<dbReference type="InterPro" id="IPR036533">
    <property type="entry name" value="BAG_dom_sf"/>
</dbReference>
<dbReference type="SUPFAM" id="SSF63491">
    <property type="entry name" value="BAG domain"/>
    <property type="match status" value="1"/>
</dbReference>
<dbReference type="GO" id="GO:0005737">
    <property type="term" value="C:cytoplasm"/>
    <property type="evidence" value="ECO:0007669"/>
    <property type="project" value="TreeGrafter"/>
</dbReference>